<evidence type="ECO:0000256" key="1">
    <source>
        <dbReference type="SAM" id="SignalP"/>
    </source>
</evidence>
<evidence type="ECO:0000313" key="2">
    <source>
        <dbReference type="EMBL" id="QRR02095.1"/>
    </source>
</evidence>
<keyword evidence="1" id="KW-0732">Signal</keyword>
<protein>
    <recommendedName>
        <fullName evidence="4">Outer membrane protein beta-barrel domain-containing protein</fullName>
    </recommendedName>
</protein>
<gene>
    <name evidence="2" type="ORF">HWI92_14865</name>
</gene>
<evidence type="ECO:0008006" key="4">
    <source>
        <dbReference type="Google" id="ProtNLM"/>
    </source>
</evidence>
<feature type="chain" id="PRO_5046523367" description="Outer membrane protein beta-barrel domain-containing protein" evidence="1">
    <location>
        <begin position="25"/>
        <end position="246"/>
    </location>
</feature>
<dbReference type="Proteomes" id="UP000612680">
    <property type="component" value="Chromosome"/>
</dbReference>
<dbReference type="PROSITE" id="PS51257">
    <property type="entry name" value="PROKAR_LIPOPROTEIN"/>
    <property type="match status" value="1"/>
</dbReference>
<proteinExistence type="predicted"/>
<keyword evidence="3" id="KW-1185">Reference proteome</keyword>
<accession>A0ABX7I8I8</accession>
<feature type="signal peptide" evidence="1">
    <location>
        <begin position="1"/>
        <end position="24"/>
    </location>
</feature>
<sequence>MKLTSLRSISLLVLFLFACISAEAQNTRNFFSVTGGYSLPVGEMAREKLDDPFAGIAGSGYYGQVNYDFRIARWLGLRASGSMNRNKTNSQPIVDKASKYAKILGEQYNWESSVSRWTLDAVLVGPALYINMNRVQLELHAQAGKVWAETPAVSLVGNSETGGAPIHVDLRPVSTSAFGIAGGMSLRLPLAGSLFFQLTGDVIGAEAELKDVAIKAVRGSYDLSERINEKRFIGVVNVGAGLGIAF</sequence>
<organism evidence="2 3">
    <name type="scientific">Dyadobacter sandarakinus</name>
    <dbReference type="NCBI Taxonomy" id="2747268"/>
    <lineage>
        <taxon>Bacteria</taxon>
        <taxon>Pseudomonadati</taxon>
        <taxon>Bacteroidota</taxon>
        <taxon>Cytophagia</taxon>
        <taxon>Cytophagales</taxon>
        <taxon>Spirosomataceae</taxon>
        <taxon>Dyadobacter</taxon>
    </lineage>
</organism>
<name>A0ABX7I8I8_9BACT</name>
<dbReference type="EMBL" id="CP056775">
    <property type="protein sequence ID" value="QRR02095.1"/>
    <property type="molecule type" value="Genomic_DNA"/>
</dbReference>
<reference evidence="2 3" key="1">
    <citation type="submission" date="2020-06" db="EMBL/GenBank/DDBJ databases">
        <title>Dyadobacter sandarakinus sp. nov., isolated from the soil of the Arctic Yellow River Station.</title>
        <authorList>
            <person name="Zhang Y."/>
            <person name="Peng F."/>
        </authorList>
    </citation>
    <scope>NUCLEOTIDE SEQUENCE [LARGE SCALE GENOMIC DNA]</scope>
    <source>
        <strain evidence="2 3">Q3-56</strain>
    </source>
</reference>
<evidence type="ECO:0000313" key="3">
    <source>
        <dbReference type="Proteomes" id="UP000612680"/>
    </source>
</evidence>
<dbReference type="RefSeq" id="WP_204656594.1">
    <property type="nucleotide sequence ID" value="NZ_CP056775.1"/>
</dbReference>